<keyword evidence="3 4" id="KW-0904">Protein phosphatase</keyword>
<dbReference type="SUPFAM" id="SSF81606">
    <property type="entry name" value="PP2C-like"/>
    <property type="match status" value="1"/>
</dbReference>
<evidence type="ECO:0000313" key="6">
    <source>
        <dbReference type="EMBL" id="JAP73937.1"/>
    </source>
</evidence>
<sequence>MSLFLLRLSPARVWRCRDVLSGPLRLSVREKQVLSDPENLGERQQHINFDTLGTWDNRIDLPLLLQQSIKVGKPVPRISGEHAGSATLLGRRTYNEDRYRVKELMPNLLYFAVFDGHGGSACADFCAEHMETHILYWLQRGQSDLQALLQSAFIDINNAFAKFVAFNWPDGEEASSGTTATVCLLRSSTELVVAHVGDSRALLCRSGEVRRLTTDHQAGLKLEEERIKMSGGKLISDSHGRSLVNGRLAMTRSLGDLDLKPYGVIALPDTRSIEVKHGKDAFVILTTDGVNCAMSDQEIIDAINSCNSPVEAAGFVTDQAMHFGSQDNATAVVMPFGAWGKYRNSGGVAYSFGRQLQFSRRF</sequence>
<protein>
    <submittedName>
        <fullName evidence="6">Protein phosphatase 1k mitochondrial</fullName>
    </submittedName>
</protein>
<dbReference type="InterPro" id="IPR036457">
    <property type="entry name" value="PPM-type-like_dom_sf"/>
</dbReference>
<keyword evidence="1" id="KW-0479">Metal-binding</keyword>
<reference evidence="6" key="1">
    <citation type="submission" date="2016-02" db="EMBL/GenBank/DDBJ databases">
        <title>RNAseq analyses of the midgut from blood- or serum-fed Ixodes ricinus ticks.</title>
        <authorList>
            <person name="Perner J."/>
            <person name="Provaznik J."/>
            <person name="Schrenkova J."/>
            <person name="Urbanova V."/>
            <person name="Ribeiro J.M."/>
            <person name="Kopacek P."/>
        </authorList>
    </citation>
    <scope>NUCLEOTIDE SEQUENCE</scope>
    <source>
        <tissue evidence="6">Gut</tissue>
    </source>
</reference>
<dbReference type="InterPro" id="IPR000222">
    <property type="entry name" value="PP2C_BS"/>
</dbReference>
<dbReference type="InterPro" id="IPR001932">
    <property type="entry name" value="PPM-type_phosphatase-like_dom"/>
</dbReference>
<evidence type="ECO:0000256" key="1">
    <source>
        <dbReference type="ARBA" id="ARBA00022723"/>
    </source>
</evidence>
<keyword evidence="2 4" id="KW-0378">Hydrolase</keyword>
<dbReference type="InterPro" id="IPR015655">
    <property type="entry name" value="PP2C"/>
</dbReference>
<evidence type="ECO:0000259" key="5">
    <source>
        <dbReference type="PROSITE" id="PS51746"/>
    </source>
</evidence>
<dbReference type="PROSITE" id="PS01032">
    <property type="entry name" value="PPM_1"/>
    <property type="match status" value="1"/>
</dbReference>
<name>A0A131Y529_IXORI</name>
<dbReference type="Gene3D" id="3.60.40.10">
    <property type="entry name" value="PPM-type phosphatase domain"/>
    <property type="match status" value="1"/>
</dbReference>
<dbReference type="CDD" id="cd00143">
    <property type="entry name" value="PP2Cc"/>
    <property type="match status" value="1"/>
</dbReference>
<dbReference type="PANTHER" id="PTHR47992">
    <property type="entry name" value="PROTEIN PHOSPHATASE"/>
    <property type="match status" value="1"/>
</dbReference>
<feature type="domain" description="PPM-type phosphatase" evidence="5">
    <location>
        <begin position="82"/>
        <end position="336"/>
    </location>
</feature>
<evidence type="ECO:0000256" key="4">
    <source>
        <dbReference type="RuleBase" id="RU003465"/>
    </source>
</evidence>
<dbReference type="GO" id="GO:0004722">
    <property type="term" value="F:protein serine/threonine phosphatase activity"/>
    <property type="evidence" value="ECO:0007669"/>
    <property type="project" value="InterPro"/>
</dbReference>
<comment type="similarity">
    <text evidence="4">Belongs to the PP2C family.</text>
</comment>
<evidence type="ECO:0000256" key="3">
    <source>
        <dbReference type="ARBA" id="ARBA00022912"/>
    </source>
</evidence>
<dbReference type="SMART" id="SM00331">
    <property type="entry name" value="PP2C_SIG"/>
    <property type="match status" value="1"/>
</dbReference>
<dbReference type="PROSITE" id="PS51746">
    <property type="entry name" value="PPM_2"/>
    <property type="match status" value="1"/>
</dbReference>
<organism evidence="6">
    <name type="scientific">Ixodes ricinus</name>
    <name type="common">Common tick</name>
    <name type="synonym">Acarus ricinus</name>
    <dbReference type="NCBI Taxonomy" id="34613"/>
    <lineage>
        <taxon>Eukaryota</taxon>
        <taxon>Metazoa</taxon>
        <taxon>Ecdysozoa</taxon>
        <taxon>Arthropoda</taxon>
        <taxon>Chelicerata</taxon>
        <taxon>Arachnida</taxon>
        <taxon>Acari</taxon>
        <taxon>Parasitiformes</taxon>
        <taxon>Ixodida</taxon>
        <taxon>Ixodoidea</taxon>
        <taxon>Ixodidae</taxon>
        <taxon>Ixodinae</taxon>
        <taxon>Ixodes</taxon>
    </lineage>
</organism>
<dbReference type="SMART" id="SM00332">
    <property type="entry name" value="PP2Cc"/>
    <property type="match status" value="1"/>
</dbReference>
<evidence type="ECO:0000256" key="2">
    <source>
        <dbReference type="ARBA" id="ARBA00022801"/>
    </source>
</evidence>
<dbReference type="Pfam" id="PF00481">
    <property type="entry name" value="PP2C"/>
    <property type="match status" value="1"/>
</dbReference>
<dbReference type="AlphaFoldDB" id="A0A131Y529"/>
<proteinExistence type="evidence at transcript level"/>
<dbReference type="GO" id="GO:0046872">
    <property type="term" value="F:metal ion binding"/>
    <property type="evidence" value="ECO:0007669"/>
    <property type="project" value="UniProtKB-KW"/>
</dbReference>
<dbReference type="EMBL" id="GEFM01001859">
    <property type="protein sequence ID" value="JAP73937.1"/>
    <property type="molecule type" value="mRNA"/>
</dbReference>
<accession>A0A131Y529</accession>
<dbReference type="FunFam" id="3.60.40.10:FF:000062">
    <property type="entry name" value="Protein phosphatase 1K, mitochondrial"/>
    <property type="match status" value="1"/>
</dbReference>